<evidence type="ECO:0000256" key="11">
    <source>
        <dbReference type="ARBA" id="ARBA00049097"/>
    </source>
</evidence>
<sequence>MESLPKTLPASWYRSSPLYQLEKRGVFLKAWFLLAPITRFQGENEVVNYEMAGVKLCVRRTSVLQNDIAVINAETGEELRSYITESGLLFTTISSMAPSFKEYFPDLEPLLARVDFTKLPYRKSIKYEGNFNWKTMVDGYQECLHCQYTHPSFSVLYPPAFYAVHNHTNFSRHIADPTKPDDGLFLYFFPVVTLNVYGGGMSSFRVCPTEDPGVTRMEFDYYHVEQGEKFEEYYKFVRQVALEDFELCEKAQANLEKGIYHEGILNPEKESGVAWYQQEVLKRVVAQHEIEKVASDLAMEAFSQPTQEDLPMIAVAISLPLILAAVIFLSRHSLSWSLRLVVPATFHPQPSSEIDSFHASIYEISTSQDIPEGWFTDAKLFSLERRAIFATTWLCITHISHFQRPGDYLTFSISDYPFFLIMGKDSILRGFHNVCRHRAYTVTRKPVGSSLVLGCRYHGWSYDTQGKLTKAPKFDGIPGFKREENNLYQIWVKTDDNGFVFINFQGDWSVQDPDTRGLSDFANSSGISPTSTMVDFWQAEGDFNWKLASSLFEASNDHPFAGHEPKPTLLNRLFGGARHQQKQATCQPSPISALRSIPGTNLWFMTVVEPLSATRSSLRRTLYCTHPNPSSTLTHTTNQNQTLLNAVGKDFNSDLQTLIQSQIAMTTTTTTTANNTPIGLSKIITPSQTHLLERIEEHLRRERKAGTQIFPAAQLVDEEEGSGVAEKCKRYPPTSFLLSSTQLISSPIPLIRLTLQTLKKGANP</sequence>
<dbReference type="Pfam" id="PF00848">
    <property type="entry name" value="Ring_hydroxyl_A"/>
    <property type="match status" value="2"/>
</dbReference>
<evidence type="ECO:0000256" key="2">
    <source>
        <dbReference type="ARBA" id="ARBA00004866"/>
    </source>
</evidence>
<dbReference type="GO" id="GO:0005506">
    <property type="term" value="F:iron ion binding"/>
    <property type="evidence" value="ECO:0007669"/>
    <property type="project" value="InterPro"/>
</dbReference>
<dbReference type="CDD" id="cd00680">
    <property type="entry name" value="RHO_alpha_C"/>
    <property type="match status" value="1"/>
</dbReference>
<comment type="caution">
    <text evidence="13">The sequence shown here is derived from an EMBL/GenBank/DDBJ whole genome shotgun (WGS) entry which is preliminary data.</text>
</comment>
<dbReference type="Gene3D" id="2.102.10.10">
    <property type="entry name" value="Rieske [2Fe-2S] iron-sulphur domain"/>
    <property type="match status" value="1"/>
</dbReference>
<keyword evidence="8" id="KW-0560">Oxidoreductase</keyword>
<comment type="pathway">
    <text evidence="2">Amine and polyamine biosynthesis; betaine biosynthesis via choline pathway; betaine aldehyde from choline (monooxygenase route): step 1/1.</text>
</comment>
<accession>A0A8H3UNB4</accession>
<comment type="similarity">
    <text evidence="3">Belongs to the choline monooxygenase family.</text>
</comment>
<evidence type="ECO:0000256" key="5">
    <source>
        <dbReference type="ARBA" id="ARBA00014931"/>
    </source>
</evidence>
<evidence type="ECO:0000313" key="13">
    <source>
        <dbReference type="EMBL" id="KAE9973711.1"/>
    </source>
</evidence>
<evidence type="ECO:0000259" key="12">
    <source>
        <dbReference type="PROSITE" id="PS51296"/>
    </source>
</evidence>
<dbReference type="EC" id="1.14.15.7" evidence="4"/>
<organism evidence="13 14">
    <name type="scientific">Venturia inaequalis</name>
    <name type="common">Apple scab fungus</name>
    <dbReference type="NCBI Taxonomy" id="5025"/>
    <lineage>
        <taxon>Eukaryota</taxon>
        <taxon>Fungi</taxon>
        <taxon>Dikarya</taxon>
        <taxon>Ascomycota</taxon>
        <taxon>Pezizomycotina</taxon>
        <taxon>Dothideomycetes</taxon>
        <taxon>Pleosporomycetidae</taxon>
        <taxon>Venturiales</taxon>
        <taxon>Venturiaceae</taxon>
        <taxon>Venturia</taxon>
    </lineage>
</organism>
<gene>
    <name evidence="13" type="ORF">EG327_009003</name>
</gene>
<protein>
    <recommendedName>
        <fullName evidence="5">Choline monooxygenase, chloroplastic</fullName>
        <ecNumber evidence="4">1.14.15.7</ecNumber>
    </recommendedName>
</protein>
<dbReference type="AlphaFoldDB" id="A0A8H3UNB4"/>
<dbReference type="PRINTS" id="PR00090">
    <property type="entry name" value="RNGDIOXGNASE"/>
</dbReference>
<evidence type="ECO:0000256" key="7">
    <source>
        <dbReference type="ARBA" id="ARBA00022723"/>
    </source>
</evidence>
<evidence type="ECO:0000256" key="10">
    <source>
        <dbReference type="ARBA" id="ARBA00023014"/>
    </source>
</evidence>
<dbReference type="UniPathway" id="UPA00529">
    <property type="reaction ID" value="UER00430"/>
</dbReference>
<dbReference type="PROSITE" id="PS51296">
    <property type="entry name" value="RIESKE"/>
    <property type="match status" value="1"/>
</dbReference>
<evidence type="ECO:0000256" key="8">
    <source>
        <dbReference type="ARBA" id="ARBA00023002"/>
    </source>
</evidence>
<dbReference type="EMBL" id="WNWR01000583">
    <property type="protein sequence ID" value="KAE9973711.1"/>
    <property type="molecule type" value="Genomic_DNA"/>
</dbReference>
<comment type="catalytic activity">
    <reaction evidence="11">
        <text>choline + 2 reduced [2Fe-2S]-[ferredoxin] + O2 + 2 H(+) = betaine aldehyde hydrate + 2 oxidized [2Fe-2S]-[ferredoxin] + H2O</text>
        <dbReference type="Rhea" id="RHEA:17769"/>
        <dbReference type="Rhea" id="RHEA-COMP:10000"/>
        <dbReference type="Rhea" id="RHEA-COMP:10001"/>
        <dbReference type="ChEBI" id="CHEBI:15354"/>
        <dbReference type="ChEBI" id="CHEBI:15377"/>
        <dbReference type="ChEBI" id="CHEBI:15378"/>
        <dbReference type="ChEBI" id="CHEBI:15379"/>
        <dbReference type="ChEBI" id="CHEBI:15870"/>
        <dbReference type="ChEBI" id="CHEBI:33737"/>
        <dbReference type="ChEBI" id="CHEBI:33738"/>
        <dbReference type="EC" id="1.14.15.7"/>
    </reaction>
</comment>
<keyword evidence="9" id="KW-0408">Iron</keyword>
<feature type="domain" description="Rieske" evidence="12">
    <location>
        <begin position="404"/>
        <end position="491"/>
    </location>
</feature>
<evidence type="ECO:0000256" key="9">
    <source>
        <dbReference type="ARBA" id="ARBA00023004"/>
    </source>
</evidence>
<proteinExistence type="inferred from homology"/>
<dbReference type="SUPFAM" id="SSF50022">
    <property type="entry name" value="ISP domain"/>
    <property type="match status" value="2"/>
</dbReference>
<dbReference type="InterPro" id="IPR036922">
    <property type="entry name" value="Rieske_2Fe-2S_sf"/>
</dbReference>
<keyword evidence="7" id="KW-0479">Metal-binding</keyword>
<evidence type="ECO:0000313" key="14">
    <source>
        <dbReference type="Proteomes" id="UP000490939"/>
    </source>
</evidence>
<evidence type="ECO:0000256" key="1">
    <source>
        <dbReference type="ARBA" id="ARBA00002149"/>
    </source>
</evidence>
<keyword evidence="10" id="KW-0411">Iron-sulfur</keyword>
<dbReference type="InterPro" id="IPR001663">
    <property type="entry name" value="Rng_hydr_dOase-A"/>
</dbReference>
<dbReference type="Pfam" id="PF00355">
    <property type="entry name" value="Rieske"/>
    <property type="match status" value="1"/>
</dbReference>
<dbReference type="InterPro" id="IPR017941">
    <property type="entry name" value="Rieske_2Fe-2S"/>
</dbReference>
<evidence type="ECO:0000256" key="3">
    <source>
        <dbReference type="ARBA" id="ARBA00010848"/>
    </source>
</evidence>
<dbReference type="InterPro" id="IPR015879">
    <property type="entry name" value="Ring_hydroxy_dOase_asu_C_dom"/>
</dbReference>
<dbReference type="Proteomes" id="UP000490939">
    <property type="component" value="Unassembled WGS sequence"/>
</dbReference>
<keyword evidence="6" id="KW-0001">2Fe-2S</keyword>
<dbReference type="Gene3D" id="3.90.380.10">
    <property type="entry name" value="Naphthalene 1,2-dioxygenase Alpha Subunit, Chain A, domain 1"/>
    <property type="match status" value="3"/>
</dbReference>
<dbReference type="CDD" id="cd03469">
    <property type="entry name" value="Rieske_RO_Alpha_N"/>
    <property type="match status" value="1"/>
</dbReference>
<dbReference type="GO" id="GO:0019285">
    <property type="term" value="P:glycine betaine biosynthetic process from choline"/>
    <property type="evidence" value="ECO:0007669"/>
    <property type="project" value="UniProtKB-UniPathway"/>
</dbReference>
<dbReference type="PANTHER" id="PTHR43756:SF6">
    <property type="entry name" value="CLUSTER-BINDING PROTEIN, PUTATIVE (AFU_ORTHOLOGUE AFUA_6G03920)-RELATED"/>
    <property type="match status" value="1"/>
</dbReference>
<dbReference type="PANTHER" id="PTHR43756">
    <property type="entry name" value="CHOLINE MONOOXYGENASE, CHLOROPLASTIC"/>
    <property type="match status" value="1"/>
</dbReference>
<name>A0A8H3UNB4_VENIN</name>
<dbReference type="SUPFAM" id="SSF55961">
    <property type="entry name" value="Bet v1-like"/>
    <property type="match status" value="1"/>
</dbReference>
<keyword evidence="14" id="KW-1185">Reference proteome</keyword>
<evidence type="ECO:0000256" key="6">
    <source>
        <dbReference type="ARBA" id="ARBA00022714"/>
    </source>
</evidence>
<comment type="function">
    <text evidence="1">Catalyzes the first step of the osmoprotectant glycine betaine synthesis.</text>
</comment>
<dbReference type="GO" id="GO:0019133">
    <property type="term" value="F:choline monooxygenase activity"/>
    <property type="evidence" value="ECO:0007669"/>
    <property type="project" value="UniProtKB-EC"/>
</dbReference>
<reference evidence="13 14" key="1">
    <citation type="submission" date="2019-07" db="EMBL/GenBank/DDBJ databases">
        <title>Venturia inaequalis Genome Resource.</title>
        <authorList>
            <person name="Lichtner F.J."/>
        </authorList>
    </citation>
    <scope>NUCLEOTIDE SEQUENCE [LARGE SCALE GENOMIC DNA]</scope>
    <source>
        <strain evidence="13 14">DMI_063113</strain>
    </source>
</reference>
<dbReference type="GO" id="GO:0051537">
    <property type="term" value="F:2 iron, 2 sulfur cluster binding"/>
    <property type="evidence" value="ECO:0007669"/>
    <property type="project" value="UniProtKB-KW"/>
</dbReference>
<evidence type="ECO:0000256" key="4">
    <source>
        <dbReference type="ARBA" id="ARBA00012763"/>
    </source>
</evidence>